<evidence type="ECO:0000313" key="2">
    <source>
        <dbReference type="EMBL" id="OZI29212.1"/>
    </source>
</evidence>
<dbReference type="AlphaFoldDB" id="A0A261RX23"/>
<feature type="chain" id="PRO_5012424291" evidence="1">
    <location>
        <begin position="32"/>
        <end position="172"/>
    </location>
</feature>
<keyword evidence="1" id="KW-0732">Signal</keyword>
<name>A0A261RX23_9BORD</name>
<reference evidence="2 3" key="1">
    <citation type="submission" date="2017-05" db="EMBL/GenBank/DDBJ databases">
        <title>Complete and WGS of Bordetella genogroups.</title>
        <authorList>
            <person name="Spilker T."/>
            <person name="LiPuma J."/>
        </authorList>
    </citation>
    <scope>NUCLEOTIDE SEQUENCE [LARGE SCALE GENOMIC DNA]</scope>
    <source>
        <strain evidence="2 3">AU17610</strain>
    </source>
</reference>
<dbReference type="EMBL" id="NEVL01000005">
    <property type="protein sequence ID" value="OZI29212.1"/>
    <property type="molecule type" value="Genomic_DNA"/>
</dbReference>
<dbReference type="RefSeq" id="WP_094828449.1">
    <property type="nucleotide sequence ID" value="NZ_NEVL01000005.1"/>
</dbReference>
<evidence type="ECO:0000256" key="1">
    <source>
        <dbReference type="SAM" id="SignalP"/>
    </source>
</evidence>
<dbReference type="Proteomes" id="UP000217005">
    <property type="component" value="Unassembled WGS sequence"/>
</dbReference>
<organism evidence="2 3">
    <name type="scientific">Bordetella genomosp. 1</name>
    <dbReference type="NCBI Taxonomy" id="1395607"/>
    <lineage>
        <taxon>Bacteria</taxon>
        <taxon>Pseudomonadati</taxon>
        <taxon>Pseudomonadota</taxon>
        <taxon>Betaproteobacteria</taxon>
        <taxon>Burkholderiales</taxon>
        <taxon>Alcaligenaceae</taxon>
        <taxon>Bordetella</taxon>
    </lineage>
</organism>
<dbReference type="OrthoDB" id="8779193at2"/>
<gene>
    <name evidence="2" type="ORF">CEG14_21560</name>
</gene>
<protein>
    <submittedName>
        <fullName evidence="2">Uncharacterized protein</fullName>
    </submittedName>
</protein>
<comment type="caution">
    <text evidence="2">The sequence shown here is derived from an EMBL/GenBank/DDBJ whole genome shotgun (WGS) entry which is preliminary data.</text>
</comment>
<sequence length="172" mass="19369">MHRSKRLPPRRARAAMLFAALALTVLDAAGAGTDEPDFSADAQVQREAVPMAREAVQFAWRRYDIALDGTEASIEQVEQTLARLSAAYASVEPKPSDEEVMTFAQRFGAYVGEIYRQNHGGDWGWVRLEARRFPGVRTRAGRVVWPSGRVYERITRGADYSVADYYTDLLKR</sequence>
<proteinExistence type="predicted"/>
<evidence type="ECO:0000313" key="3">
    <source>
        <dbReference type="Proteomes" id="UP000217005"/>
    </source>
</evidence>
<accession>A0A261RX23</accession>
<feature type="signal peptide" evidence="1">
    <location>
        <begin position="1"/>
        <end position="31"/>
    </location>
</feature>